<dbReference type="InterPro" id="IPR046335">
    <property type="entry name" value="LacI/GalR-like_sensor"/>
</dbReference>
<evidence type="ECO:0000259" key="5">
    <source>
        <dbReference type="SMART" id="SM00331"/>
    </source>
</evidence>
<reference evidence="6 7" key="1">
    <citation type="submission" date="2014-02" db="EMBL/GenBank/DDBJ databases">
        <title>The small core and large imbalanced accessory genome model reveals a collaborative survival strategy of Sorangium cellulosum strains in nature.</title>
        <authorList>
            <person name="Han K."/>
            <person name="Peng R."/>
            <person name="Blom J."/>
            <person name="Li Y.-Z."/>
        </authorList>
    </citation>
    <scope>NUCLEOTIDE SEQUENCE [LARGE SCALE GENOMIC DNA]</scope>
    <source>
        <strain evidence="6 7">So0007-03</strain>
    </source>
</reference>
<dbReference type="InterPro" id="IPR036457">
    <property type="entry name" value="PPM-type-like_dom_sf"/>
</dbReference>
<protein>
    <submittedName>
        <fullName evidence="6">Phosphoserine phosphatase</fullName>
    </submittedName>
</protein>
<dbReference type="SUPFAM" id="SSF53822">
    <property type="entry name" value="Periplasmic binding protein-like I"/>
    <property type="match status" value="1"/>
</dbReference>
<dbReference type="InterPro" id="IPR001932">
    <property type="entry name" value="PPM-type_phosphatase-like_dom"/>
</dbReference>
<evidence type="ECO:0000256" key="2">
    <source>
        <dbReference type="ARBA" id="ARBA00023125"/>
    </source>
</evidence>
<dbReference type="PANTHER" id="PTHR30146">
    <property type="entry name" value="LACI-RELATED TRANSCRIPTIONAL REPRESSOR"/>
    <property type="match status" value="1"/>
</dbReference>
<feature type="region of interest" description="Disordered" evidence="4">
    <location>
        <begin position="296"/>
        <end position="317"/>
    </location>
</feature>
<dbReference type="GO" id="GO:0003700">
    <property type="term" value="F:DNA-binding transcription factor activity"/>
    <property type="evidence" value="ECO:0007669"/>
    <property type="project" value="TreeGrafter"/>
</dbReference>
<dbReference type="GO" id="GO:0000976">
    <property type="term" value="F:transcription cis-regulatory region binding"/>
    <property type="evidence" value="ECO:0007669"/>
    <property type="project" value="TreeGrafter"/>
</dbReference>
<keyword evidence="1" id="KW-0805">Transcription regulation</keyword>
<dbReference type="SUPFAM" id="SSF81606">
    <property type="entry name" value="PP2C-like"/>
    <property type="match status" value="1"/>
</dbReference>
<dbReference type="SMART" id="SM00331">
    <property type="entry name" value="PP2C_SIG"/>
    <property type="match status" value="1"/>
</dbReference>
<feature type="domain" description="PPM-type phosphatase" evidence="5">
    <location>
        <begin position="599"/>
        <end position="819"/>
    </location>
</feature>
<dbReference type="PANTHER" id="PTHR30146:SF24">
    <property type="entry name" value="XYLOSE OPERON REGULATORY PROTEIN"/>
    <property type="match status" value="1"/>
</dbReference>
<dbReference type="Proteomes" id="UP000075502">
    <property type="component" value="Unassembled WGS sequence"/>
</dbReference>
<dbReference type="Pfam" id="PF07228">
    <property type="entry name" value="SpoIIE"/>
    <property type="match status" value="1"/>
</dbReference>
<proteinExistence type="predicted"/>
<name>A0A150TKL1_SORCE</name>
<comment type="caution">
    <text evidence="6">The sequence shown here is derived from an EMBL/GenBank/DDBJ whole genome shotgun (WGS) entry which is preliminary data.</text>
</comment>
<dbReference type="EMBL" id="JEME01002174">
    <property type="protein sequence ID" value="KYG05117.1"/>
    <property type="molecule type" value="Genomic_DNA"/>
</dbReference>
<dbReference type="CDD" id="cd06267">
    <property type="entry name" value="PBP1_LacI_sugar_binding-like"/>
    <property type="match status" value="1"/>
</dbReference>
<dbReference type="InterPro" id="IPR028082">
    <property type="entry name" value="Peripla_BP_I"/>
</dbReference>
<keyword evidence="3" id="KW-0804">Transcription</keyword>
<organism evidence="6 7">
    <name type="scientific">Sorangium cellulosum</name>
    <name type="common">Polyangium cellulosum</name>
    <dbReference type="NCBI Taxonomy" id="56"/>
    <lineage>
        <taxon>Bacteria</taxon>
        <taxon>Pseudomonadati</taxon>
        <taxon>Myxococcota</taxon>
        <taxon>Polyangia</taxon>
        <taxon>Polyangiales</taxon>
        <taxon>Polyangiaceae</taxon>
        <taxon>Sorangium</taxon>
    </lineage>
</organism>
<evidence type="ECO:0000313" key="7">
    <source>
        <dbReference type="Proteomes" id="UP000075502"/>
    </source>
</evidence>
<evidence type="ECO:0000256" key="3">
    <source>
        <dbReference type="ARBA" id="ARBA00023163"/>
    </source>
</evidence>
<dbReference type="Gene3D" id="3.60.40.10">
    <property type="entry name" value="PPM-type phosphatase domain"/>
    <property type="match status" value="1"/>
</dbReference>
<dbReference type="Gene3D" id="3.40.50.2300">
    <property type="match status" value="2"/>
</dbReference>
<evidence type="ECO:0000313" key="6">
    <source>
        <dbReference type="EMBL" id="KYG05117.1"/>
    </source>
</evidence>
<accession>A0A150TKL1</accession>
<sequence length="834" mass="89968">MSKKRRTIALLMDYVRGEYQSEVRFGVERAAEAHDVNLVIAFGETLSLPGSPGAAQNSIYHLIGPETVDGVIVASTTLCHHVGVDGMQRFCRSYAPLPVCSIGVAIDGVPSLVVDNALGIEMAVGHMVERHGLRRVACIAGPESNEEADVRSGAYWRALAARSLPADERLFACGAFTIESGRAAMREILDRGVELDAVIAANDAMALGAIDALRARGLGVPEDVLVCGFDDAVIARFTKPSLSTIRQPIKRLGARAVDTLMRMIDGAPVPDCDLFPVELTLRESCGCGGPVDAAGAPLSRAPRAAPPPAGERDELSRALEKSVAIPAGSLHGWAGELLSALDDEIAGQEGRFLRALEAILDAAGREGANLEHFQGVVTLLRERLGRRPDGRRDRALEETLEQLWHAARVLVAGASVRAEGQQRLSVELASLYLSWSSRSFSTCLSLPVLRRMMASELPRMQFSRVVVSLYDDPHRATMVPLFLMKDGLEVEPPPASFPARRLAPEGFLGDEERRSVIALSVAFGDAEKFGVAVLNSGANELVYDALRLQIGSAVKAAALHWEVVRQVELRERLEQEKVRQESAVAARIQTTLVPAQLAIEGLELAAVMKPAATVGGDYYDVIATPEGGWLGIGDVAGHGLAAGLVMLMIQSMISALTRTDPNASPSDVLSAVNAAVYENVRSRLKRDEHATLLLLRYERSGRVTFAGAHDDIIVWRARTRRCVCIQSSGVWIGALPAIDAMTRDAEFCLEDGDLLVLYSDGVTEARNCHREQFGLERLCSTIESSQHAPSDAIRDRIVREVEGWCPSPDDDITVVVARYSAPRALSLQSAGFPT</sequence>
<keyword evidence="2" id="KW-0238">DNA-binding</keyword>
<evidence type="ECO:0000256" key="4">
    <source>
        <dbReference type="SAM" id="MobiDB-lite"/>
    </source>
</evidence>
<evidence type="ECO:0000256" key="1">
    <source>
        <dbReference type="ARBA" id="ARBA00023015"/>
    </source>
</evidence>
<gene>
    <name evidence="6" type="ORF">BE21_03710</name>
</gene>
<dbReference type="AlphaFoldDB" id="A0A150TKL1"/>
<dbReference type="Pfam" id="PF13377">
    <property type="entry name" value="Peripla_BP_3"/>
    <property type="match status" value="1"/>
</dbReference>